<reference evidence="1" key="2">
    <citation type="journal article" date="2015" name="Fish Shellfish Immunol.">
        <title>Early steps in the European eel (Anguilla anguilla)-Vibrio vulnificus interaction in the gills: Role of the RtxA13 toxin.</title>
        <authorList>
            <person name="Callol A."/>
            <person name="Pajuelo D."/>
            <person name="Ebbesson L."/>
            <person name="Teles M."/>
            <person name="MacKenzie S."/>
            <person name="Amaro C."/>
        </authorList>
    </citation>
    <scope>NUCLEOTIDE SEQUENCE</scope>
</reference>
<organism evidence="1">
    <name type="scientific">Anguilla anguilla</name>
    <name type="common">European freshwater eel</name>
    <name type="synonym">Muraena anguilla</name>
    <dbReference type="NCBI Taxonomy" id="7936"/>
    <lineage>
        <taxon>Eukaryota</taxon>
        <taxon>Metazoa</taxon>
        <taxon>Chordata</taxon>
        <taxon>Craniata</taxon>
        <taxon>Vertebrata</taxon>
        <taxon>Euteleostomi</taxon>
        <taxon>Actinopterygii</taxon>
        <taxon>Neopterygii</taxon>
        <taxon>Teleostei</taxon>
        <taxon>Anguilliformes</taxon>
        <taxon>Anguillidae</taxon>
        <taxon>Anguilla</taxon>
    </lineage>
</organism>
<evidence type="ECO:0000313" key="1">
    <source>
        <dbReference type="EMBL" id="JAH54849.1"/>
    </source>
</evidence>
<proteinExistence type="predicted"/>
<accession>A0A0E9TMF2</accession>
<protein>
    <submittedName>
        <fullName evidence="1">Uncharacterized protein</fullName>
    </submittedName>
</protein>
<reference evidence="1" key="1">
    <citation type="submission" date="2014-11" db="EMBL/GenBank/DDBJ databases">
        <authorList>
            <person name="Amaro Gonzalez C."/>
        </authorList>
    </citation>
    <scope>NUCLEOTIDE SEQUENCE</scope>
</reference>
<sequence length="26" mass="2701">MLTATLLLSCEVSRCSRTADGIESSG</sequence>
<dbReference type="EMBL" id="GBXM01053728">
    <property type="protein sequence ID" value="JAH54849.1"/>
    <property type="molecule type" value="Transcribed_RNA"/>
</dbReference>
<dbReference type="AlphaFoldDB" id="A0A0E9TMF2"/>
<name>A0A0E9TMF2_ANGAN</name>